<keyword evidence="5" id="KW-0677">Repeat</keyword>
<evidence type="ECO:0000256" key="6">
    <source>
        <dbReference type="ARBA" id="ARBA00022776"/>
    </source>
</evidence>
<dbReference type="SMART" id="SM00320">
    <property type="entry name" value="WD40"/>
    <property type="match status" value="6"/>
</dbReference>
<evidence type="ECO:0000259" key="10">
    <source>
        <dbReference type="Pfam" id="PF24807"/>
    </source>
</evidence>
<dbReference type="InterPro" id="IPR001680">
    <property type="entry name" value="WD40_rpt"/>
</dbReference>
<feature type="repeat" description="WD" evidence="8">
    <location>
        <begin position="469"/>
        <end position="502"/>
    </location>
</feature>
<dbReference type="InterPro" id="IPR015943">
    <property type="entry name" value="WD40/YVTN_repeat-like_dom_sf"/>
</dbReference>
<feature type="region of interest" description="Disordered" evidence="9">
    <location>
        <begin position="1"/>
        <end position="59"/>
    </location>
</feature>
<feature type="compositionally biased region" description="Low complexity" evidence="9">
    <location>
        <begin position="12"/>
        <end position="33"/>
    </location>
</feature>
<dbReference type="PANTHER" id="PTHR19918">
    <property type="entry name" value="CELL DIVISION CYCLE 20 CDC20 FIZZY -RELATED"/>
    <property type="match status" value="1"/>
</dbReference>
<dbReference type="Gene3D" id="2.130.10.10">
    <property type="entry name" value="YVTN repeat-like/Quinoprotein amine dehydrogenase"/>
    <property type="match status" value="1"/>
</dbReference>
<gene>
    <name evidence="11" type="ORF">C5167_004923</name>
</gene>
<evidence type="ECO:0000256" key="3">
    <source>
        <dbReference type="ARBA" id="ARBA00022574"/>
    </source>
</evidence>
<comment type="similarity">
    <text evidence="2">Belongs to the WD repeat CDC20/Fizzy family.</text>
</comment>
<keyword evidence="3 8" id="KW-0853">WD repeat</keyword>
<evidence type="ECO:0000256" key="5">
    <source>
        <dbReference type="ARBA" id="ARBA00022737"/>
    </source>
</evidence>
<feature type="repeat" description="WD" evidence="8">
    <location>
        <begin position="339"/>
        <end position="380"/>
    </location>
</feature>
<dbReference type="AlphaFoldDB" id="A0A4Y7JC36"/>
<dbReference type="PROSITE" id="PS00678">
    <property type="entry name" value="WD_REPEATS_1"/>
    <property type="match status" value="1"/>
</dbReference>
<evidence type="ECO:0000256" key="9">
    <source>
        <dbReference type="SAM" id="MobiDB-lite"/>
    </source>
</evidence>
<dbReference type="SUPFAM" id="SSF50978">
    <property type="entry name" value="WD40 repeat-like"/>
    <property type="match status" value="1"/>
</dbReference>
<dbReference type="GO" id="GO:1990757">
    <property type="term" value="F:ubiquitin ligase activator activity"/>
    <property type="evidence" value="ECO:0007669"/>
    <property type="project" value="TreeGrafter"/>
</dbReference>
<dbReference type="PANTHER" id="PTHR19918:SF1">
    <property type="entry name" value="FIZZY-RELATED PROTEIN HOMOLOG"/>
    <property type="match status" value="1"/>
</dbReference>
<dbReference type="PROSITE" id="PS50082">
    <property type="entry name" value="WD_REPEATS_2"/>
    <property type="match status" value="3"/>
</dbReference>
<sequence length="526" mass="56752">MGDNQIPPPTPSSSSENRSSISRRPPFSSSTSSELNLPPNMSRSSLSLENPSFSSSNSSHIDRMVGVGYHPSPSRTIYSDRFIPSRSGSNFALFDLSPSSAASSSSGAGAEGGGGSGGGDGAGTYANLLKSVLFGPDSGVVSPLTPEKTSTLDGRSIQLSPPSRNIFRYKTETRQSMYSLSPFGFDDALPGVIPSPAKAPRKVPRSPYKVLDAPALQDDFYLNLVDWSPNNVLAVGLGNCVYLWNACSSKVTKLCDLGVDDSVCSVGWANRGTHLAVGTNNGKVQIWDASRCRRVRTMEGHRLRVGALAWSSSVLSSGSRDKSILQRDIRAQEDFVSKLSGHKSEVCGLKWSYDNRELASGGNDNRLFVWNQHSTQPVLKYCEHTAAVKAIAWSPHLHGLLASGGGTADRCIRFWNTTTNSHLSCMDTGSQVCNLVWSKNVNELVSTHGYSQNQIIVWRYPTMSKLATLTGHTYRVLYLAISPDGQTIVTGAGDETLRFWNVFPSPKSQNSDSEIGASSLGRTQIR</sequence>
<dbReference type="FunFam" id="2.130.10.10:FF:000025">
    <property type="entry name" value="FIZZY-related 2 isoform 1"/>
    <property type="match status" value="1"/>
</dbReference>
<dbReference type="InterPro" id="IPR056150">
    <property type="entry name" value="WD40_CDC20-Fz"/>
</dbReference>
<dbReference type="Gramene" id="RZC57622">
    <property type="protein sequence ID" value="RZC57622"/>
    <property type="gene ID" value="C5167_004923"/>
</dbReference>
<comment type="pathway">
    <text evidence="1">Protein modification; protein ubiquitination.</text>
</comment>
<dbReference type="EMBL" id="CM010718">
    <property type="protein sequence ID" value="RZC57622.1"/>
    <property type="molecule type" value="Genomic_DNA"/>
</dbReference>
<feature type="compositionally biased region" description="Pro residues" evidence="9">
    <location>
        <begin position="1"/>
        <end position="11"/>
    </location>
</feature>
<dbReference type="OMA" id="WVQRGTH"/>
<dbReference type="STRING" id="3469.A0A4Y7JC36"/>
<protein>
    <recommendedName>
        <fullName evidence="10">CDC20/Fizzy WD40 domain-containing protein</fullName>
    </recommendedName>
</protein>
<evidence type="ECO:0000313" key="12">
    <source>
        <dbReference type="Proteomes" id="UP000316621"/>
    </source>
</evidence>
<keyword evidence="7" id="KW-0131">Cell cycle</keyword>
<dbReference type="OrthoDB" id="10263272at2759"/>
<dbReference type="Pfam" id="PF24807">
    <property type="entry name" value="WD40_CDC20-Fz"/>
    <property type="match status" value="1"/>
</dbReference>
<keyword evidence="4" id="KW-0132">Cell division</keyword>
<dbReference type="GO" id="GO:1905786">
    <property type="term" value="P:positive regulation of anaphase-promoting complex-dependent catabolic process"/>
    <property type="evidence" value="ECO:0007669"/>
    <property type="project" value="TreeGrafter"/>
</dbReference>
<feature type="domain" description="CDC20/Fizzy WD40" evidence="10">
    <location>
        <begin position="211"/>
        <end position="500"/>
    </location>
</feature>
<dbReference type="GO" id="GO:0051301">
    <property type="term" value="P:cell division"/>
    <property type="evidence" value="ECO:0007669"/>
    <property type="project" value="UniProtKB-KW"/>
</dbReference>
<evidence type="ECO:0000256" key="4">
    <source>
        <dbReference type="ARBA" id="ARBA00022618"/>
    </source>
</evidence>
<feature type="compositionally biased region" description="Low complexity" evidence="9">
    <location>
        <begin position="42"/>
        <end position="59"/>
    </location>
</feature>
<dbReference type="GO" id="GO:0010997">
    <property type="term" value="F:anaphase-promoting complex binding"/>
    <property type="evidence" value="ECO:0007669"/>
    <property type="project" value="InterPro"/>
</dbReference>
<feature type="region of interest" description="Disordered" evidence="9">
    <location>
        <begin position="506"/>
        <end position="526"/>
    </location>
</feature>
<evidence type="ECO:0000256" key="7">
    <source>
        <dbReference type="ARBA" id="ARBA00023306"/>
    </source>
</evidence>
<proteinExistence type="inferred from homology"/>
<reference evidence="11 12" key="1">
    <citation type="journal article" date="2018" name="Science">
        <title>The opium poppy genome and morphinan production.</title>
        <authorList>
            <person name="Guo L."/>
            <person name="Winzer T."/>
            <person name="Yang X."/>
            <person name="Li Y."/>
            <person name="Ning Z."/>
            <person name="He Z."/>
            <person name="Teodor R."/>
            <person name="Lu Y."/>
            <person name="Bowser T.A."/>
            <person name="Graham I.A."/>
            <person name="Ye K."/>
        </authorList>
    </citation>
    <scope>NUCLEOTIDE SEQUENCE [LARGE SCALE GENOMIC DNA]</scope>
    <source>
        <strain evidence="12">cv. HN1</strain>
        <tissue evidence="11">Leaves</tissue>
    </source>
</reference>
<dbReference type="PROSITE" id="PS50294">
    <property type="entry name" value="WD_REPEATS_REGION"/>
    <property type="match status" value="2"/>
</dbReference>
<dbReference type="InterPro" id="IPR019775">
    <property type="entry name" value="WD40_repeat_CS"/>
</dbReference>
<dbReference type="Proteomes" id="UP000316621">
    <property type="component" value="Chromosome 4"/>
</dbReference>
<dbReference type="GO" id="GO:0005680">
    <property type="term" value="C:anaphase-promoting complex"/>
    <property type="evidence" value="ECO:0007669"/>
    <property type="project" value="TreeGrafter"/>
</dbReference>
<keyword evidence="6" id="KW-0498">Mitosis</keyword>
<evidence type="ECO:0000256" key="8">
    <source>
        <dbReference type="PROSITE-ProRule" id="PRU00221"/>
    </source>
</evidence>
<dbReference type="InterPro" id="IPR036322">
    <property type="entry name" value="WD40_repeat_dom_sf"/>
</dbReference>
<organism evidence="11 12">
    <name type="scientific">Papaver somniferum</name>
    <name type="common">Opium poppy</name>
    <dbReference type="NCBI Taxonomy" id="3469"/>
    <lineage>
        <taxon>Eukaryota</taxon>
        <taxon>Viridiplantae</taxon>
        <taxon>Streptophyta</taxon>
        <taxon>Embryophyta</taxon>
        <taxon>Tracheophyta</taxon>
        <taxon>Spermatophyta</taxon>
        <taxon>Magnoliopsida</taxon>
        <taxon>Ranunculales</taxon>
        <taxon>Papaveraceae</taxon>
        <taxon>Papaveroideae</taxon>
        <taxon>Papaver</taxon>
    </lineage>
</organism>
<name>A0A4Y7JC36_PAPSO</name>
<evidence type="ECO:0000256" key="2">
    <source>
        <dbReference type="ARBA" id="ARBA00006445"/>
    </source>
</evidence>
<keyword evidence="12" id="KW-1185">Reference proteome</keyword>
<dbReference type="GO" id="GO:0031145">
    <property type="term" value="P:anaphase-promoting complex-dependent catabolic process"/>
    <property type="evidence" value="ECO:0007669"/>
    <property type="project" value="TreeGrafter"/>
</dbReference>
<feature type="repeat" description="WD" evidence="8">
    <location>
        <begin position="256"/>
        <end position="297"/>
    </location>
</feature>
<dbReference type="InterPro" id="IPR033010">
    <property type="entry name" value="Cdc20/Fizzy"/>
</dbReference>
<evidence type="ECO:0000313" key="11">
    <source>
        <dbReference type="EMBL" id="RZC57622.1"/>
    </source>
</evidence>
<evidence type="ECO:0000256" key="1">
    <source>
        <dbReference type="ARBA" id="ARBA00004906"/>
    </source>
</evidence>
<accession>A0A4Y7JC36</accession>